<proteinExistence type="predicted"/>
<evidence type="ECO:0000256" key="1">
    <source>
        <dbReference type="SAM" id="MobiDB-lite"/>
    </source>
</evidence>
<keyword evidence="2" id="KW-1133">Transmembrane helix</keyword>
<keyword evidence="2" id="KW-0812">Transmembrane</keyword>
<organism evidence="3 4">
    <name type="scientific">Sporichthya brevicatena</name>
    <dbReference type="NCBI Taxonomy" id="171442"/>
    <lineage>
        <taxon>Bacteria</taxon>
        <taxon>Bacillati</taxon>
        <taxon>Actinomycetota</taxon>
        <taxon>Actinomycetes</taxon>
        <taxon>Sporichthyales</taxon>
        <taxon>Sporichthyaceae</taxon>
        <taxon>Sporichthya</taxon>
    </lineage>
</organism>
<evidence type="ECO:0000256" key="2">
    <source>
        <dbReference type="SAM" id="Phobius"/>
    </source>
</evidence>
<dbReference type="EMBL" id="BAAAHE010000020">
    <property type="protein sequence ID" value="GAA0621760.1"/>
    <property type="molecule type" value="Genomic_DNA"/>
</dbReference>
<dbReference type="InterPro" id="IPR021517">
    <property type="entry name" value="DUF3180"/>
</dbReference>
<evidence type="ECO:0008006" key="5">
    <source>
        <dbReference type="Google" id="ProtNLM"/>
    </source>
</evidence>
<evidence type="ECO:0000313" key="3">
    <source>
        <dbReference type="EMBL" id="GAA0621760.1"/>
    </source>
</evidence>
<feature type="transmembrane region" description="Helical" evidence="2">
    <location>
        <begin position="41"/>
        <end position="64"/>
    </location>
</feature>
<evidence type="ECO:0000313" key="4">
    <source>
        <dbReference type="Proteomes" id="UP001500957"/>
    </source>
</evidence>
<keyword evidence="4" id="KW-1185">Reference proteome</keyword>
<dbReference type="Proteomes" id="UP001500957">
    <property type="component" value="Unassembled WGS sequence"/>
</dbReference>
<feature type="transmembrane region" description="Helical" evidence="2">
    <location>
        <begin position="126"/>
        <end position="143"/>
    </location>
</feature>
<protein>
    <recommendedName>
        <fullName evidence="5">DUF3180 domain-containing protein</fullName>
    </recommendedName>
</protein>
<name>A0ABP3S3D3_9ACTN</name>
<dbReference type="RefSeq" id="WP_344605290.1">
    <property type="nucleotide sequence ID" value="NZ_BAAAHE010000020.1"/>
</dbReference>
<feature type="transmembrane region" description="Helical" evidence="2">
    <location>
        <begin position="85"/>
        <end position="106"/>
    </location>
</feature>
<keyword evidence="2" id="KW-0472">Membrane</keyword>
<sequence>MLRPTRPPVLAAVAVLAGSVGYSAGLLIDGSGRTLPRVPATAAGVLALLAAVLIGLAVSTRGRLRAIAERRPDARPVNALQTARYVVLARASSPVGAAMAGGYGGYTLFLAGDWGEPGRSEIGTNALAAAVASVAVIAGALFLEHVCRVPGGDGDGPDRPGLPGPRADHAG</sequence>
<dbReference type="Pfam" id="PF11377">
    <property type="entry name" value="DUF3180"/>
    <property type="match status" value="1"/>
</dbReference>
<feature type="region of interest" description="Disordered" evidence="1">
    <location>
        <begin position="152"/>
        <end position="171"/>
    </location>
</feature>
<accession>A0ABP3S3D3</accession>
<gene>
    <name evidence="3" type="ORF">GCM10009547_25650</name>
</gene>
<reference evidence="4" key="1">
    <citation type="journal article" date="2019" name="Int. J. Syst. Evol. Microbiol.">
        <title>The Global Catalogue of Microorganisms (GCM) 10K type strain sequencing project: providing services to taxonomists for standard genome sequencing and annotation.</title>
        <authorList>
            <consortium name="The Broad Institute Genomics Platform"/>
            <consortium name="The Broad Institute Genome Sequencing Center for Infectious Disease"/>
            <person name="Wu L."/>
            <person name="Ma J."/>
        </authorList>
    </citation>
    <scope>NUCLEOTIDE SEQUENCE [LARGE SCALE GENOMIC DNA]</scope>
    <source>
        <strain evidence="4">JCM 10671</strain>
    </source>
</reference>
<comment type="caution">
    <text evidence="3">The sequence shown here is derived from an EMBL/GenBank/DDBJ whole genome shotgun (WGS) entry which is preliminary data.</text>
</comment>